<reference evidence="2 3" key="1">
    <citation type="submission" date="2015-03" db="EMBL/GenBank/DDBJ databases">
        <title>Genome sequencing of Methylobacterium aquaticum DSM16371 type strain.</title>
        <authorList>
            <person name="Chaudhry V."/>
            <person name="Patil P.B."/>
        </authorList>
    </citation>
    <scope>NUCLEOTIDE SEQUENCE [LARGE SCALE GENOMIC DNA]</scope>
    <source>
        <strain evidence="2 3">DSM 16371</strain>
    </source>
</reference>
<protein>
    <recommendedName>
        <fullName evidence="4">Flagellar FliJ protein</fullName>
    </recommendedName>
</protein>
<dbReference type="RefSeq" id="WP_048465006.1">
    <property type="nucleotide sequence ID" value="NZ_JBNTQU010000035.1"/>
</dbReference>
<dbReference type="PATRIC" id="fig|270351.6.peg.1023"/>
<proteinExistence type="predicted"/>
<sequence length="142" mass="15550">MATGTGDRLKRAKRLVTVQEQMRRTAEIALTATRERLGEIEADRARLLAALASSDHGPMLLEATAKRLRGLAAQATALESEAAAQAEAVRERGLAQKRAESLAERRADDHRRETERRDDLERLDGQVARASARTGRPGTSLP</sequence>
<feature type="compositionally biased region" description="Basic and acidic residues" evidence="1">
    <location>
        <begin position="89"/>
        <end position="124"/>
    </location>
</feature>
<evidence type="ECO:0000313" key="3">
    <source>
        <dbReference type="Proteomes" id="UP000035929"/>
    </source>
</evidence>
<dbReference type="AlphaFoldDB" id="A0A0J6SBS8"/>
<dbReference type="Proteomes" id="UP000035929">
    <property type="component" value="Unassembled WGS sequence"/>
</dbReference>
<evidence type="ECO:0000256" key="1">
    <source>
        <dbReference type="SAM" id="MobiDB-lite"/>
    </source>
</evidence>
<feature type="region of interest" description="Disordered" evidence="1">
    <location>
        <begin position="89"/>
        <end position="142"/>
    </location>
</feature>
<evidence type="ECO:0000313" key="2">
    <source>
        <dbReference type="EMBL" id="KMO32665.1"/>
    </source>
</evidence>
<organism evidence="2 3">
    <name type="scientific">Methylobacterium aquaticum</name>
    <dbReference type="NCBI Taxonomy" id="270351"/>
    <lineage>
        <taxon>Bacteria</taxon>
        <taxon>Pseudomonadati</taxon>
        <taxon>Pseudomonadota</taxon>
        <taxon>Alphaproteobacteria</taxon>
        <taxon>Hyphomicrobiales</taxon>
        <taxon>Methylobacteriaceae</taxon>
        <taxon>Methylobacterium</taxon>
    </lineage>
</organism>
<evidence type="ECO:0008006" key="4">
    <source>
        <dbReference type="Google" id="ProtNLM"/>
    </source>
</evidence>
<dbReference type="OrthoDB" id="7998975at2"/>
<name>A0A0J6SBS8_9HYPH</name>
<accession>A0A0J6SBS8</accession>
<dbReference type="EMBL" id="LABX01000132">
    <property type="protein sequence ID" value="KMO32665.1"/>
    <property type="molecule type" value="Genomic_DNA"/>
</dbReference>
<gene>
    <name evidence="2" type="ORF">VP06_17280</name>
</gene>
<comment type="caution">
    <text evidence="2">The sequence shown here is derived from an EMBL/GenBank/DDBJ whole genome shotgun (WGS) entry which is preliminary data.</text>
</comment>